<dbReference type="SUPFAM" id="SSF55729">
    <property type="entry name" value="Acyl-CoA N-acyltransferases (Nat)"/>
    <property type="match status" value="1"/>
</dbReference>
<reference evidence="9 10" key="1">
    <citation type="submission" date="2019-05" db="EMBL/GenBank/DDBJ databases">
        <authorList>
            <person name="Narsing Rao M.P."/>
            <person name="Li W.J."/>
        </authorList>
    </citation>
    <scope>NUCLEOTIDE SEQUENCE [LARGE SCALE GENOMIC DNA]</scope>
    <source>
        <strain evidence="9 10">SYSU_K30003</strain>
    </source>
</reference>
<evidence type="ECO:0000256" key="2">
    <source>
        <dbReference type="ARBA" id="ARBA00022475"/>
    </source>
</evidence>
<dbReference type="PANTHER" id="PTHR34697:SF2">
    <property type="entry name" value="PHOSPHATIDYLGLYCEROL LYSYLTRANSFERASE"/>
    <property type="match status" value="1"/>
</dbReference>
<accession>A0A5R9GEM1</accession>
<comment type="caution">
    <text evidence="9">The sequence shown here is derived from an EMBL/GenBank/DDBJ whole genome shotgun (WGS) entry which is preliminary data.</text>
</comment>
<dbReference type="Pfam" id="PF09924">
    <property type="entry name" value="LPG_synthase_C"/>
    <property type="match status" value="1"/>
</dbReference>
<evidence type="ECO:0000256" key="6">
    <source>
        <dbReference type="SAM" id="MobiDB-lite"/>
    </source>
</evidence>
<dbReference type="GO" id="GO:0016755">
    <property type="term" value="F:aminoacyltransferase activity"/>
    <property type="evidence" value="ECO:0007669"/>
    <property type="project" value="TreeGrafter"/>
</dbReference>
<sequence length="348" mass="38518">MEEPSAMSASTSPYTPHPSERTGAAIGNSVSHLLYQEDKRRFWSADRSAYLLYSSIAGKIVVLGDPVGTETDGRTALTEFLSSGKASRRDYVFYRMGPRYAAWLERCGFRTMKTGEEASVALTGFHTTGKSWIKLRTKIHKIEREGYRCEILLPPHADALISEVESVSDAWLGGKREKSFSVGSYCGTYVAAHPIATLRSRGGELLAFVTLAAFERPEGERGLAIDLMRYREGSPSGGMEALFVRILTWGQASGYAECSLGASPLANACDGRPWLNLVRRIASRYYNFEGLQRFKAKFRPQWEDRYVAYSSGSAFIALALVALLVHRRRRNRSASQEISGTAAAQSTH</sequence>
<evidence type="ECO:0000256" key="5">
    <source>
        <dbReference type="ARBA" id="ARBA00023136"/>
    </source>
</evidence>
<evidence type="ECO:0000256" key="3">
    <source>
        <dbReference type="ARBA" id="ARBA00022692"/>
    </source>
</evidence>
<dbReference type="Proteomes" id="UP000309676">
    <property type="component" value="Unassembled WGS sequence"/>
</dbReference>
<evidence type="ECO:0000256" key="7">
    <source>
        <dbReference type="SAM" id="Phobius"/>
    </source>
</evidence>
<keyword evidence="10" id="KW-1185">Reference proteome</keyword>
<dbReference type="AlphaFoldDB" id="A0A5R9GEM1"/>
<feature type="domain" description="Phosphatidylglycerol lysyltransferase C-terminal" evidence="8">
    <location>
        <begin position="27"/>
        <end position="309"/>
    </location>
</feature>
<dbReference type="InterPro" id="IPR016181">
    <property type="entry name" value="Acyl_CoA_acyltransferase"/>
</dbReference>
<organism evidence="9 10">
    <name type="scientific">Paenibacillus antri</name>
    <dbReference type="NCBI Taxonomy" id="2582848"/>
    <lineage>
        <taxon>Bacteria</taxon>
        <taxon>Bacillati</taxon>
        <taxon>Bacillota</taxon>
        <taxon>Bacilli</taxon>
        <taxon>Bacillales</taxon>
        <taxon>Paenibacillaceae</taxon>
        <taxon>Paenibacillus</taxon>
    </lineage>
</organism>
<comment type="subcellular location">
    <subcellularLocation>
        <location evidence="1">Cell membrane</location>
        <topology evidence="1">Multi-pass membrane protein</topology>
    </subcellularLocation>
</comment>
<dbReference type="GO" id="GO:0005886">
    <property type="term" value="C:plasma membrane"/>
    <property type="evidence" value="ECO:0007669"/>
    <property type="project" value="UniProtKB-SubCell"/>
</dbReference>
<feature type="transmembrane region" description="Helical" evidence="7">
    <location>
        <begin position="306"/>
        <end position="325"/>
    </location>
</feature>
<proteinExistence type="predicted"/>
<evidence type="ECO:0000313" key="10">
    <source>
        <dbReference type="Proteomes" id="UP000309676"/>
    </source>
</evidence>
<evidence type="ECO:0000256" key="1">
    <source>
        <dbReference type="ARBA" id="ARBA00004651"/>
    </source>
</evidence>
<keyword evidence="3 7" id="KW-0812">Transmembrane</keyword>
<evidence type="ECO:0000313" key="9">
    <source>
        <dbReference type="EMBL" id="TLS52560.1"/>
    </source>
</evidence>
<dbReference type="PANTHER" id="PTHR34697">
    <property type="entry name" value="PHOSPHATIDYLGLYCEROL LYSYLTRANSFERASE"/>
    <property type="match status" value="1"/>
</dbReference>
<evidence type="ECO:0000259" key="8">
    <source>
        <dbReference type="Pfam" id="PF09924"/>
    </source>
</evidence>
<protein>
    <submittedName>
        <fullName evidence="9">DUF2156 domain-containing protein</fullName>
    </submittedName>
</protein>
<feature type="region of interest" description="Disordered" evidence="6">
    <location>
        <begin position="1"/>
        <end position="22"/>
    </location>
</feature>
<keyword evidence="5 7" id="KW-0472">Membrane</keyword>
<keyword evidence="4 7" id="KW-1133">Transmembrane helix</keyword>
<dbReference type="GO" id="GO:0055091">
    <property type="term" value="P:phospholipid homeostasis"/>
    <property type="evidence" value="ECO:0007669"/>
    <property type="project" value="TreeGrafter"/>
</dbReference>
<evidence type="ECO:0000256" key="4">
    <source>
        <dbReference type="ARBA" id="ARBA00022989"/>
    </source>
</evidence>
<gene>
    <name evidence="9" type="ORF">FE782_07945</name>
</gene>
<dbReference type="InterPro" id="IPR024320">
    <property type="entry name" value="LPG_synthase_C"/>
</dbReference>
<keyword evidence="2" id="KW-1003">Cell membrane</keyword>
<name>A0A5R9GEM1_9BACL</name>
<dbReference type="EMBL" id="VCIW01000004">
    <property type="protein sequence ID" value="TLS52560.1"/>
    <property type="molecule type" value="Genomic_DNA"/>
</dbReference>
<dbReference type="InterPro" id="IPR051211">
    <property type="entry name" value="PG_lysyltransferase"/>
</dbReference>